<name>A0ABQ3LMR2_9PSEU</name>
<dbReference type="Proteomes" id="UP000635387">
    <property type="component" value="Unassembled WGS sequence"/>
</dbReference>
<evidence type="ECO:0000256" key="1">
    <source>
        <dbReference type="SAM" id="MobiDB-lite"/>
    </source>
</evidence>
<evidence type="ECO:0000313" key="3">
    <source>
        <dbReference type="Proteomes" id="UP000635387"/>
    </source>
</evidence>
<protein>
    <submittedName>
        <fullName evidence="2">Uncharacterized protein</fullName>
    </submittedName>
</protein>
<comment type="caution">
    <text evidence="2">The sequence shown here is derived from an EMBL/GenBank/DDBJ whole genome shotgun (WGS) entry which is preliminary data.</text>
</comment>
<dbReference type="EMBL" id="BNAY01000004">
    <property type="protein sequence ID" value="GHH20726.1"/>
    <property type="molecule type" value="Genomic_DNA"/>
</dbReference>
<sequence length="100" mass="11292">MHKSVHRLAVTGPRRAHAGGMQVGTGQSFPWRVYLGRLHVGHRICPTSDVSSCRRWQYRGPFGEKERARGSGIHQVTNFFVEFRSSPSAWGEDKGTGRRE</sequence>
<organism evidence="2 3">
    <name type="scientific">Amycolatopsis oliviviridis</name>
    <dbReference type="NCBI Taxonomy" id="1471590"/>
    <lineage>
        <taxon>Bacteria</taxon>
        <taxon>Bacillati</taxon>
        <taxon>Actinomycetota</taxon>
        <taxon>Actinomycetes</taxon>
        <taxon>Pseudonocardiales</taxon>
        <taxon>Pseudonocardiaceae</taxon>
        <taxon>Amycolatopsis</taxon>
    </lineage>
</organism>
<proteinExistence type="predicted"/>
<evidence type="ECO:0000313" key="2">
    <source>
        <dbReference type="EMBL" id="GHH20726.1"/>
    </source>
</evidence>
<keyword evidence="3" id="KW-1185">Reference proteome</keyword>
<reference evidence="3" key="1">
    <citation type="journal article" date="2019" name="Int. J. Syst. Evol. Microbiol.">
        <title>The Global Catalogue of Microorganisms (GCM) 10K type strain sequencing project: providing services to taxonomists for standard genome sequencing and annotation.</title>
        <authorList>
            <consortium name="The Broad Institute Genomics Platform"/>
            <consortium name="The Broad Institute Genome Sequencing Center for Infectious Disease"/>
            <person name="Wu L."/>
            <person name="Ma J."/>
        </authorList>
    </citation>
    <scope>NUCLEOTIDE SEQUENCE [LARGE SCALE GENOMIC DNA]</scope>
    <source>
        <strain evidence="3">CGMCC 4.7683</strain>
    </source>
</reference>
<gene>
    <name evidence="2" type="ORF">GCM10017790_40950</name>
</gene>
<feature type="region of interest" description="Disordered" evidence="1">
    <location>
        <begin position="1"/>
        <end position="22"/>
    </location>
</feature>
<accession>A0ABQ3LMR2</accession>